<protein>
    <submittedName>
        <fullName evidence="2">Contig51, whole genome shotgun sequence</fullName>
    </submittedName>
</protein>
<dbReference type="InterPro" id="IPR027848">
    <property type="entry name" value="DUF4494"/>
</dbReference>
<organism evidence="2 3">
    <name type="scientific">Prevotella pectinovora</name>
    <dbReference type="NCBI Taxonomy" id="1602169"/>
    <lineage>
        <taxon>Bacteria</taxon>
        <taxon>Pseudomonadati</taxon>
        <taxon>Bacteroidota</taxon>
        <taxon>Bacteroidia</taxon>
        <taxon>Bacteroidales</taxon>
        <taxon>Prevotellaceae</taxon>
        <taxon>Prevotella</taxon>
    </lineage>
</organism>
<dbReference type="RefSeq" id="WP_042518971.1">
    <property type="nucleotide sequence ID" value="NZ_JAXJLY010000122.1"/>
</dbReference>
<name>A0A0D0IUL2_9BACT</name>
<dbReference type="STRING" id="1602171.ST44_06200"/>
<sequence>MRTRTSTWFECKIRYDKMMEDGMQKKITELYVVDALSFTEAESSIIDEMSAYISGEFEVRDIKKAPYGEIFFSEDASADRFFKAKLQFITIDEKTEKEKRSNVNYLVHANTFNQAVANIDKVMGTTAIDYVIASVAETQIMDVFEHNSAAKLKKEEPNDVPEYEQQPAAEGEAAAE</sequence>
<feature type="compositionally biased region" description="Low complexity" evidence="1">
    <location>
        <begin position="163"/>
        <end position="176"/>
    </location>
</feature>
<proteinExistence type="predicted"/>
<accession>A0A0D0IUL2</accession>
<keyword evidence="3" id="KW-1185">Reference proteome</keyword>
<evidence type="ECO:0000313" key="2">
    <source>
        <dbReference type="EMBL" id="KIP62808.1"/>
    </source>
</evidence>
<reference evidence="2 3" key="1">
    <citation type="submission" date="2015-01" db="EMBL/GenBank/DDBJ databases">
        <title>Comparative genomics of non-oral Prevotella species.</title>
        <authorList>
            <person name="Accetto T."/>
            <person name="Nograsek B."/>
            <person name="Avgustin G."/>
        </authorList>
    </citation>
    <scope>NUCLEOTIDE SEQUENCE [LARGE SCALE GENOMIC DNA]</scope>
    <source>
        <strain evidence="2 3">P5-119</strain>
    </source>
</reference>
<gene>
    <name evidence="2" type="ORF">ST44_06200</name>
</gene>
<dbReference type="Pfam" id="PF14902">
    <property type="entry name" value="DUF4494"/>
    <property type="match status" value="1"/>
</dbReference>
<dbReference type="AlphaFoldDB" id="A0A0D0IUL2"/>
<feature type="region of interest" description="Disordered" evidence="1">
    <location>
        <begin position="151"/>
        <end position="176"/>
    </location>
</feature>
<evidence type="ECO:0000313" key="3">
    <source>
        <dbReference type="Proteomes" id="UP000032046"/>
    </source>
</evidence>
<dbReference type="Proteomes" id="UP000032046">
    <property type="component" value="Unassembled WGS sequence"/>
</dbReference>
<evidence type="ECO:0000256" key="1">
    <source>
        <dbReference type="SAM" id="MobiDB-lite"/>
    </source>
</evidence>
<dbReference type="EMBL" id="JXQK01000051">
    <property type="protein sequence ID" value="KIP62808.1"/>
    <property type="molecule type" value="Genomic_DNA"/>
</dbReference>
<comment type="caution">
    <text evidence="2">The sequence shown here is derived from an EMBL/GenBank/DDBJ whole genome shotgun (WGS) entry which is preliminary data.</text>
</comment>